<evidence type="ECO:0000256" key="1">
    <source>
        <dbReference type="SAM" id="MobiDB-lite"/>
    </source>
</evidence>
<name>A0AAD6XXB5_9AGAR</name>
<evidence type="ECO:0000313" key="2">
    <source>
        <dbReference type="EMBL" id="KAJ7102618.1"/>
    </source>
</evidence>
<gene>
    <name evidence="2" type="ORF">B0H15DRAFT_796038</name>
</gene>
<proteinExistence type="predicted"/>
<accession>A0AAD6XXB5</accession>
<organism evidence="2 3">
    <name type="scientific">Mycena belliarum</name>
    <dbReference type="NCBI Taxonomy" id="1033014"/>
    <lineage>
        <taxon>Eukaryota</taxon>
        <taxon>Fungi</taxon>
        <taxon>Dikarya</taxon>
        <taxon>Basidiomycota</taxon>
        <taxon>Agaricomycotina</taxon>
        <taxon>Agaricomycetes</taxon>
        <taxon>Agaricomycetidae</taxon>
        <taxon>Agaricales</taxon>
        <taxon>Marasmiineae</taxon>
        <taxon>Mycenaceae</taxon>
        <taxon>Mycena</taxon>
    </lineage>
</organism>
<feature type="compositionally biased region" description="Pro residues" evidence="1">
    <location>
        <begin position="36"/>
        <end position="45"/>
    </location>
</feature>
<feature type="region of interest" description="Disordered" evidence="1">
    <location>
        <begin position="30"/>
        <end position="56"/>
    </location>
</feature>
<evidence type="ECO:0000313" key="3">
    <source>
        <dbReference type="Proteomes" id="UP001222325"/>
    </source>
</evidence>
<protein>
    <submittedName>
        <fullName evidence="2">Uncharacterized protein</fullName>
    </submittedName>
</protein>
<dbReference type="Proteomes" id="UP001222325">
    <property type="component" value="Unassembled WGS sequence"/>
</dbReference>
<sequence length="829" mass="92737">MCEPERARKLDKNTTGIAAFFVSLKKAAPSTVGAPAPRPLQPQGPPVQKKKRTPADKRLDPIYFSRAGTWPSRLPPPTIVSEPVECQGLHGNGYREYAWQRGTLYLGGVSATEWTRLAHMIFPYKNWNGELTSESATGSSDSDEEYPEPMTEKAVRAACSITEHAMHGIQKQTNTSTLRVRWTDWEKKRLHQSLLVAARWNTQPNTGAVYSKDCNSVTTSLTGTCSPCTVLARHLGLQRAVRKARARAQLPPLEFTRKWQKKLKYTPTVRSDNFAANVKIHIANPAVLKILSSKAMHGPGGAFLALYQQAQSGDLDDKESFLAICDQFTDRVQRGKDPTGRAMKGIRYSPELGQLVALMRSHGPRSGTQYDLFKDMVGGISQRQLRRRVAKSAMKMVSLELCAGNLEATVDFGKLMKYDGPWIAAGDGTKLRPLLSTSTEFSESKSAHVLGSTRPLSEVLFTSSAEQSRIISDIDADKAIATQVWLLAIEIPLPNMLVFPVAFVPNKGRMKGQDYCDQHLMLHQLCGDAGLKFLSSAADTAKSEVNGQNLMMNVEMKTRLTYDNPFYGVHIVGVPLYIQNIFNPEKQDDGAARRLFLDTLFAFLVDSSGNIIDPTFEGFFVLSFIFGNVDLSVSGSYLTTEYCSGELLDAYMKRGMPHRASNIVKSESQYPDLFQKQSSFMADATFRTVIRLCNQYILLSLTHLEFYPNVPFIPRQHGSHFIEHYWGITCSFIQEFTFGQLIQMNKHITFRQRILASGRFRTKKEKDSNNGYSFNFSDSELTQEEIIEFKNVPSRAELDRACETSWKEAAALATQFCAMHIPPAATEQR</sequence>
<dbReference type="EMBL" id="JARJCN010000003">
    <property type="protein sequence ID" value="KAJ7102618.1"/>
    <property type="molecule type" value="Genomic_DNA"/>
</dbReference>
<comment type="caution">
    <text evidence="2">The sequence shown here is derived from an EMBL/GenBank/DDBJ whole genome shotgun (WGS) entry which is preliminary data.</text>
</comment>
<reference evidence="2" key="1">
    <citation type="submission" date="2023-03" db="EMBL/GenBank/DDBJ databases">
        <title>Massive genome expansion in bonnet fungi (Mycena s.s.) driven by repeated elements and novel gene families across ecological guilds.</title>
        <authorList>
            <consortium name="Lawrence Berkeley National Laboratory"/>
            <person name="Harder C.B."/>
            <person name="Miyauchi S."/>
            <person name="Viragh M."/>
            <person name="Kuo A."/>
            <person name="Thoen E."/>
            <person name="Andreopoulos B."/>
            <person name="Lu D."/>
            <person name="Skrede I."/>
            <person name="Drula E."/>
            <person name="Henrissat B."/>
            <person name="Morin E."/>
            <person name="Kohler A."/>
            <person name="Barry K."/>
            <person name="LaButti K."/>
            <person name="Morin E."/>
            <person name="Salamov A."/>
            <person name="Lipzen A."/>
            <person name="Mereny Z."/>
            <person name="Hegedus B."/>
            <person name="Baldrian P."/>
            <person name="Stursova M."/>
            <person name="Weitz H."/>
            <person name="Taylor A."/>
            <person name="Grigoriev I.V."/>
            <person name="Nagy L.G."/>
            <person name="Martin F."/>
            <person name="Kauserud H."/>
        </authorList>
    </citation>
    <scope>NUCLEOTIDE SEQUENCE</scope>
    <source>
        <strain evidence="2">CBHHK173m</strain>
    </source>
</reference>
<dbReference type="AlphaFoldDB" id="A0AAD6XXB5"/>
<keyword evidence="3" id="KW-1185">Reference proteome</keyword>